<keyword evidence="2" id="KW-0812">Transmembrane</keyword>
<evidence type="ECO:0000313" key="4">
    <source>
        <dbReference type="EMBL" id="CAC13424.1"/>
    </source>
</evidence>
<reference evidence="4 5" key="1">
    <citation type="journal article" date="2001" name="Nucleic Acids Res.">
        <title>The complete genome sequence of the murine respiratory pathogen Mycoplasma pulmonis.</title>
        <authorList>
            <person name="Chambaud I."/>
            <person name="Heilig R."/>
            <person name="Ferris S."/>
            <person name="Barbe V."/>
            <person name="Samson D."/>
            <person name="Galisson F."/>
            <person name="Moszer I."/>
            <person name="Dybvig K."/>
            <person name="Wroblewski H."/>
            <person name="Viari A."/>
            <person name="Rocha E.P.C."/>
            <person name="Blanchard A."/>
        </authorList>
    </citation>
    <scope>NUCLEOTIDE SEQUENCE [LARGE SCALE GENOMIC DNA]</scope>
    <source>
        <strain evidence="4 5">UAB CTIP</strain>
    </source>
</reference>
<dbReference type="RefSeq" id="WP_010925055.1">
    <property type="nucleotide sequence ID" value="NC_002771.1"/>
</dbReference>
<dbReference type="BioCyc" id="MPUL272635:G1GT6-250-MONOMER"/>
<keyword evidence="5" id="KW-1185">Reference proteome</keyword>
<feature type="region of interest" description="Disordered" evidence="1">
    <location>
        <begin position="34"/>
        <end position="89"/>
    </location>
</feature>
<dbReference type="Pfam" id="PF04200">
    <property type="entry name" value="Lipoprotein_17"/>
    <property type="match status" value="2"/>
</dbReference>
<evidence type="ECO:0000313" key="5">
    <source>
        <dbReference type="Proteomes" id="UP000000528"/>
    </source>
</evidence>
<dbReference type="Proteomes" id="UP000000528">
    <property type="component" value="Chromosome"/>
</dbReference>
<feature type="domain" description="Lipoprotein-associated type-17" evidence="3">
    <location>
        <begin position="191"/>
        <end position="268"/>
    </location>
</feature>
<evidence type="ECO:0000256" key="1">
    <source>
        <dbReference type="SAM" id="MobiDB-lite"/>
    </source>
</evidence>
<feature type="compositionally biased region" description="Low complexity" evidence="1">
    <location>
        <begin position="43"/>
        <end position="58"/>
    </location>
</feature>
<keyword evidence="2" id="KW-1133">Transmembrane helix</keyword>
<dbReference type="EMBL" id="AL445563">
    <property type="protein sequence ID" value="CAC13424.1"/>
    <property type="molecule type" value="Genomic_DNA"/>
</dbReference>
<dbReference type="AlphaFoldDB" id="Q98QV9"/>
<protein>
    <recommendedName>
        <fullName evidence="3">Lipoprotein-associated type-17 domain-containing protein</fullName>
    </recommendedName>
</protein>
<sequence>MLKSKKIILAAIAATGGTIVAVGGATTYLVLSNKQNGEQGQQSNPNTNSETNPETNPENKPDTSPTPNPETKPDNTPQTGPKTDPNTLESKIQSITKLSLKENSSIQKLASAITSEDLKDISKFSVKAGENDFQVPSDAQLSLELISGNNQVNDDAGTLEVNLKLTKGSETQSKKVKLEGLKPKLSTLEESKFSVDVTEKGKISPSQLTNEMKKLKVEGLDVDNKYDVKFEKVWVNDVEAKAKIKATISLKENPSIKRDLSLEVTGFARVNLNHAANIRWKNLSTHLKAPEFRNQILNSENKLQELRKYFDLSIPQNAKLEVVKIDLETFKLKNQFNYQLVLHYKIVRDNLDNGSDENPSSKTGKVESIQFSQYLVGFSRN</sequence>
<dbReference type="InterPro" id="IPR007326">
    <property type="entry name" value="Lipoprotein-assoc_dom"/>
</dbReference>
<keyword evidence="2" id="KW-0472">Membrane</keyword>
<dbReference type="HOGENOM" id="CLU_725265_0_0_14"/>
<accession>Q98QV9</accession>
<name>Q98QV9_MYCPU</name>
<evidence type="ECO:0000259" key="3">
    <source>
        <dbReference type="Pfam" id="PF04200"/>
    </source>
</evidence>
<organism evidence="5">
    <name type="scientific">Mycoplasmopsis pulmonis (strain UAB CTIP)</name>
    <name type="common">Mycoplasma pulmonis</name>
    <dbReference type="NCBI Taxonomy" id="272635"/>
    <lineage>
        <taxon>Bacteria</taxon>
        <taxon>Bacillati</taxon>
        <taxon>Mycoplasmatota</taxon>
        <taxon>Mycoplasmoidales</taxon>
        <taxon>Metamycoplasmataceae</taxon>
        <taxon>Mycoplasmopsis</taxon>
    </lineage>
</organism>
<dbReference type="KEGG" id="mpu:MYPU_2510"/>
<dbReference type="PIR" id="C90543">
    <property type="entry name" value="C90543"/>
</dbReference>
<evidence type="ECO:0000256" key="2">
    <source>
        <dbReference type="SAM" id="Phobius"/>
    </source>
</evidence>
<feature type="domain" description="Lipoprotein-associated type-17" evidence="3">
    <location>
        <begin position="92"/>
        <end position="182"/>
    </location>
</feature>
<gene>
    <name evidence="4" type="ordered locus">MYPU_2510</name>
</gene>
<feature type="transmembrane region" description="Helical" evidence="2">
    <location>
        <begin position="7"/>
        <end position="31"/>
    </location>
</feature>
<feature type="compositionally biased region" description="Polar residues" evidence="1">
    <location>
        <begin position="74"/>
        <end position="89"/>
    </location>
</feature>
<proteinExistence type="predicted"/>